<dbReference type="SUPFAM" id="SSF52047">
    <property type="entry name" value="RNI-like"/>
    <property type="match status" value="1"/>
</dbReference>
<reference evidence="1 2" key="1">
    <citation type="submission" date="2025-04" db="UniProtKB">
        <authorList>
            <consortium name="RefSeq"/>
        </authorList>
    </citation>
    <scope>IDENTIFICATION</scope>
    <source>
        <tissue evidence="1 2">Whole insect</tissue>
    </source>
</reference>
<dbReference type="PANTHER" id="PTHR24113">
    <property type="entry name" value="RAN GTPASE-ACTIVATING PROTEIN 1"/>
    <property type="match status" value="1"/>
</dbReference>
<protein>
    <submittedName>
        <fullName evidence="1 2">Dynein regulatory complex subunit 5-like</fullName>
    </submittedName>
</protein>
<dbReference type="InterPro" id="IPR032675">
    <property type="entry name" value="LRR_dom_sf"/>
</dbReference>
<gene>
    <name evidence="1 2 3" type="primary">LOC114326519</name>
</gene>
<dbReference type="RefSeq" id="XP_028130713.1">
    <property type="nucleotide sequence ID" value="XM_028274912.1"/>
</dbReference>
<evidence type="ECO:0000313" key="1">
    <source>
        <dbReference type="RefSeq" id="XP_028130713.1"/>
    </source>
</evidence>
<dbReference type="GO" id="GO:0005634">
    <property type="term" value="C:nucleus"/>
    <property type="evidence" value="ECO:0007669"/>
    <property type="project" value="TreeGrafter"/>
</dbReference>
<dbReference type="GO" id="GO:0006913">
    <property type="term" value="P:nucleocytoplasmic transport"/>
    <property type="evidence" value="ECO:0007669"/>
    <property type="project" value="TreeGrafter"/>
</dbReference>
<dbReference type="KEGG" id="dvv:114326519"/>
<dbReference type="AlphaFoldDB" id="A0A6P7F4V2"/>
<dbReference type="InterPro" id="IPR001611">
    <property type="entry name" value="Leu-rich_rpt"/>
</dbReference>
<dbReference type="RefSeq" id="XP_028130714.1">
    <property type="nucleotide sequence ID" value="XM_028274913.1"/>
</dbReference>
<evidence type="ECO:0000313" key="2">
    <source>
        <dbReference type="RefSeq" id="XP_028130714.1"/>
    </source>
</evidence>
<dbReference type="Gene3D" id="3.80.10.10">
    <property type="entry name" value="Ribonuclease Inhibitor"/>
    <property type="match status" value="1"/>
</dbReference>
<sequence>MRITHTIDPLIVDLHKPPAECLNLVGEDKRLIVTEDLNWNQDHVPTLADLCVKRIAERFEERPYFHELPCEDKDHLLELLSTKIQLEIAIPLIDDEYYWKRRYDDHFGIITRRKPYPWTWKHLYIEREVQRLIENAEPQYADEEDMADILELCAPYVKRIFVTQLQLWKPPLTADKEDIPDVWPIDHINFIFITPKLPLVEEFDIVFGMNDVKEDFNWNMFKVTILDCQRLGKAILDLKNLKILRIHRSNIEDKHCQALMQNLIKNKTIVELDLSNCKIGDQGALCIAKFLMNHQLLRKLVLTNNLIGQIGAEGIGYALCQNSCPPLETLILTLNPLKHDGVMGILRALVRRPVPKELSLSTCQFGCETPDKLSKMLKWNDTLKVLDVSCNWFGKEGGEMLVEYLEHNTTLEWLDTRMTDITPAQHDVLRKYLRRNRNECMTDIEAEDLGGLEEESEEESIFSDMSETCKAY</sequence>
<dbReference type="PANTHER" id="PTHR24113:SF15">
    <property type="entry name" value="NACHT DOMAIN-CONTAINING PROTEIN"/>
    <property type="match status" value="1"/>
</dbReference>
<dbReference type="GO" id="GO:0031267">
    <property type="term" value="F:small GTPase binding"/>
    <property type="evidence" value="ECO:0007669"/>
    <property type="project" value="TreeGrafter"/>
</dbReference>
<organism evidence="2">
    <name type="scientific">Diabrotica virgifera virgifera</name>
    <name type="common">western corn rootworm</name>
    <dbReference type="NCBI Taxonomy" id="50390"/>
    <lineage>
        <taxon>Eukaryota</taxon>
        <taxon>Metazoa</taxon>
        <taxon>Ecdysozoa</taxon>
        <taxon>Arthropoda</taxon>
        <taxon>Hexapoda</taxon>
        <taxon>Insecta</taxon>
        <taxon>Pterygota</taxon>
        <taxon>Neoptera</taxon>
        <taxon>Endopterygota</taxon>
        <taxon>Coleoptera</taxon>
        <taxon>Polyphaga</taxon>
        <taxon>Cucujiformia</taxon>
        <taxon>Chrysomeloidea</taxon>
        <taxon>Chrysomelidae</taxon>
        <taxon>Galerucinae</taxon>
        <taxon>Diabroticina</taxon>
        <taxon>Diabroticites</taxon>
        <taxon>Diabrotica</taxon>
    </lineage>
</organism>
<proteinExistence type="predicted"/>
<dbReference type="RefSeq" id="XP_028130715.1">
    <property type="nucleotide sequence ID" value="XM_028274914.1"/>
</dbReference>
<dbReference type="SMART" id="SM00368">
    <property type="entry name" value="LRR_RI"/>
    <property type="match status" value="3"/>
</dbReference>
<evidence type="ECO:0000313" key="3">
    <source>
        <dbReference type="RefSeq" id="XP_028130715.1"/>
    </source>
</evidence>
<accession>A0A6P7F4V2</accession>
<name>A0A6P7F4V2_DIAVI</name>
<dbReference type="OrthoDB" id="341587at2759"/>
<dbReference type="Pfam" id="PF13516">
    <property type="entry name" value="LRR_6"/>
    <property type="match status" value="2"/>
</dbReference>
<dbReference type="GO" id="GO:0005829">
    <property type="term" value="C:cytosol"/>
    <property type="evidence" value="ECO:0007669"/>
    <property type="project" value="TreeGrafter"/>
</dbReference>
<dbReference type="GO" id="GO:0005096">
    <property type="term" value="F:GTPase activator activity"/>
    <property type="evidence" value="ECO:0007669"/>
    <property type="project" value="InterPro"/>
</dbReference>
<dbReference type="GO" id="GO:0048471">
    <property type="term" value="C:perinuclear region of cytoplasm"/>
    <property type="evidence" value="ECO:0007669"/>
    <property type="project" value="TreeGrafter"/>
</dbReference>
<dbReference type="InterPro" id="IPR027038">
    <property type="entry name" value="RanGap"/>
</dbReference>